<evidence type="ECO:0000313" key="1">
    <source>
        <dbReference type="EMBL" id="MBE1875700.1"/>
    </source>
</evidence>
<dbReference type="Proteomes" id="UP000625527">
    <property type="component" value="Unassembled WGS sequence"/>
</dbReference>
<organism evidence="1 2">
    <name type="scientific">Myceligenerans pegani</name>
    <dbReference type="NCBI Taxonomy" id="2776917"/>
    <lineage>
        <taxon>Bacteria</taxon>
        <taxon>Bacillati</taxon>
        <taxon>Actinomycetota</taxon>
        <taxon>Actinomycetes</taxon>
        <taxon>Micrococcales</taxon>
        <taxon>Promicromonosporaceae</taxon>
        <taxon>Myceligenerans</taxon>
    </lineage>
</organism>
<reference evidence="1 2" key="1">
    <citation type="submission" date="2020-10" db="EMBL/GenBank/DDBJ databases">
        <title>Myceligenerans pegani sp. nov., an endophytic actinomycete isolated from Peganum harmala L. in Xinjiang, China.</title>
        <authorList>
            <person name="Xin L."/>
        </authorList>
    </citation>
    <scope>NUCLEOTIDE SEQUENCE [LARGE SCALE GENOMIC DNA]</scope>
    <source>
        <strain evidence="1 2">TRM65318</strain>
    </source>
</reference>
<dbReference type="RefSeq" id="WP_192862273.1">
    <property type="nucleotide sequence ID" value="NZ_JADAQT010000068.1"/>
</dbReference>
<name>A0ABR9MWE2_9MICO</name>
<dbReference type="EMBL" id="JADAQT010000068">
    <property type="protein sequence ID" value="MBE1875700.1"/>
    <property type="molecule type" value="Genomic_DNA"/>
</dbReference>
<evidence type="ECO:0000313" key="2">
    <source>
        <dbReference type="Proteomes" id="UP000625527"/>
    </source>
</evidence>
<keyword evidence="2" id="KW-1185">Reference proteome</keyword>
<sequence>MTQNGTRVETVLRGGGLRPGQSMTFRVAGTANADEVAAPETFTLDNVRCAAP</sequence>
<gene>
    <name evidence="1" type="ORF">IHE71_08255</name>
</gene>
<comment type="caution">
    <text evidence="1">The sequence shown here is derived from an EMBL/GenBank/DDBJ whole genome shotgun (WGS) entry which is preliminary data.</text>
</comment>
<protein>
    <submittedName>
        <fullName evidence="1">Uncharacterized protein</fullName>
    </submittedName>
</protein>
<accession>A0ABR9MWE2</accession>
<proteinExistence type="predicted"/>